<dbReference type="InterPro" id="IPR029016">
    <property type="entry name" value="GAF-like_dom_sf"/>
</dbReference>
<dbReference type="EMBL" id="JAOTPO010000011">
    <property type="protein sequence ID" value="MDE5414805.1"/>
    <property type="molecule type" value="Genomic_DNA"/>
</dbReference>
<feature type="domain" description="GAF" evidence="1">
    <location>
        <begin position="3"/>
        <end position="124"/>
    </location>
</feature>
<dbReference type="RefSeq" id="WP_275119415.1">
    <property type="nucleotide sequence ID" value="NZ_JAOTPO010000011.1"/>
</dbReference>
<dbReference type="SUPFAM" id="SSF55781">
    <property type="entry name" value="GAF domain-like"/>
    <property type="match status" value="1"/>
</dbReference>
<evidence type="ECO:0000259" key="1">
    <source>
        <dbReference type="Pfam" id="PF13185"/>
    </source>
</evidence>
<protein>
    <submittedName>
        <fullName evidence="2">GAF domain-containing protein</fullName>
    </submittedName>
</protein>
<accession>A0ABT5VH88</accession>
<dbReference type="Gene3D" id="3.30.450.40">
    <property type="match status" value="1"/>
</dbReference>
<dbReference type="PROSITE" id="PS50890">
    <property type="entry name" value="PUA"/>
    <property type="match status" value="1"/>
</dbReference>
<comment type="caution">
    <text evidence="2">The sequence shown here is derived from an EMBL/GenBank/DDBJ whole genome shotgun (WGS) entry which is preliminary data.</text>
</comment>
<evidence type="ECO:0000313" key="3">
    <source>
        <dbReference type="Proteomes" id="UP001148125"/>
    </source>
</evidence>
<organism evidence="2 3">
    <name type="scientific">Alkalihalobacterium chitinilyticum</name>
    <dbReference type="NCBI Taxonomy" id="2980103"/>
    <lineage>
        <taxon>Bacteria</taxon>
        <taxon>Bacillati</taxon>
        <taxon>Bacillota</taxon>
        <taxon>Bacilli</taxon>
        <taxon>Bacillales</taxon>
        <taxon>Bacillaceae</taxon>
        <taxon>Alkalihalobacterium</taxon>
    </lineage>
</organism>
<name>A0ABT5VH88_9BACI</name>
<dbReference type="Proteomes" id="UP001148125">
    <property type="component" value="Unassembled WGS sequence"/>
</dbReference>
<sequence length="139" mass="15341">MHILEELNLKTSSDFAAIALVVPISHHICWGEAVGSINERYKGMRKKYGSGLIGAVARHGRIIVIDDSLPNSEQKRLDSPIMLAEKLFAAIAAPIFLDNQIKGVLLVGSRSNRIYSQEEIEMIGEKTKEIELLLGVESN</sequence>
<dbReference type="Pfam" id="PF13185">
    <property type="entry name" value="GAF_2"/>
    <property type="match status" value="1"/>
</dbReference>
<dbReference type="InterPro" id="IPR003018">
    <property type="entry name" value="GAF"/>
</dbReference>
<reference evidence="2" key="1">
    <citation type="submission" date="2024-05" db="EMBL/GenBank/DDBJ databases">
        <title>Alkalihalobacillus sp. strain MEB203 novel alkaliphilic bacterium from Lonar Lake, India.</title>
        <authorList>
            <person name="Joshi A."/>
            <person name="Thite S."/>
            <person name="Mengade P."/>
        </authorList>
    </citation>
    <scope>NUCLEOTIDE SEQUENCE</scope>
    <source>
        <strain evidence="2">MEB 203</strain>
    </source>
</reference>
<evidence type="ECO:0000313" key="2">
    <source>
        <dbReference type="EMBL" id="MDE5414805.1"/>
    </source>
</evidence>
<proteinExistence type="predicted"/>
<gene>
    <name evidence="2" type="ORF">N7Z68_15710</name>
</gene>
<keyword evidence="3" id="KW-1185">Reference proteome</keyword>